<gene>
    <name evidence="2" type="ORF">LCGC14_0149430</name>
</gene>
<organism evidence="2">
    <name type="scientific">marine sediment metagenome</name>
    <dbReference type="NCBI Taxonomy" id="412755"/>
    <lineage>
        <taxon>unclassified sequences</taxon>
        <taxon>metagenomes</taxon>
        <taxon>ecological metagenomes</taxon>
    </lineage>
</organism>
<evidence type="ECO:0000256" key="1">
    <source>
        <dbReference type="SAM" id="MobiDB-lite"/>
    </source>
</evidence>
<sequence length="109" mass="12564">MHQHIEWDDPGSASVMKLFSKDHRYHPKPGPGDILSARYQLVNVRVKVQAYLEEDGVSIGEVVAIIDANDRRYKNHHKLELGSIVRLPDDKRALEAHPQEKEKEEDEKD</sequence>
<protein>
    <submittedName>
        <fullName evidence="2">Uncharacterized protein</fullName>
    </submittedName>
</protein>
<reference evidence="2" key="1">
    <citation type="journal article" date="2015" name="Nature">
        <title>Complex archaea that bridge the gap between prokaryotes and eukaryotes.</title>
        <authorList>
            <person name="Spang A."/>
            <person name="Saw J.H."/>
            <person name="Jorgensen S.L."/>
            <person name="Zaremba-Niedzwiedzka K."/>
            <person name="Martijn J."/>
            <person name="Lind A.E."/>
            <person name="van Eijk R."/>
            <person name="Schleper C."/>
            <person name="Guy L."/>
            <person name="Ettema T.J."/>
        </authorList>
    </citation>
    <scope>NUCLEOTIDE SEQUENCE</scope>
</reference>
<name>A0A0F9VE75_9ZZZZ</name>
<proteinExistence type="predicted"/>
<feature type="compositionally biased region" description="Basic and acidic residues" evidence="1">
    <location>
        <begin position="89"/>
        <end position="102"/>
    </location>
</feature>
<comment type="caution">
    <text evidence="2">The sequence shown here is derived from an EMBL/GenBank/DDBJ whole genome shotgun (WGS) entry which is preliminary data.</text>
</comment>
<evidence type="ECO:0000313" key="2">
    <source>
        <dbReference type="EMBL" id="KKN98082.1"/>
    </source>
</evidence>
<dbReference type="AlphaFoldDB" id="A0A0F9VE75"/>
<dbReference type="EMBL" id="LAZR01000053">
    <property type="protein sequence ID" value="KKN98082.1"/>
    <property type="molecule type" value="Genomic_DNA"/>
</dbReference>
<feature type="region of interest" description="Disordered" evidence="1">
    <location>
        <begin position="89"/>
        <end position="109"/>
    </location>
</feature>
<accession>A0A0F9VE75</accession>